<reference evidence="3" key="1">
    <citation type="submission" date="2018-08" db="EMBL/GenBank/DDBJ databases">
        <title>Draft genome sequence of azole-resistant Aspergillus thermomutatus (Neosartorya pseudofischeri) strain HMR AF 39, isolated from a human nasal aspirate.</title>
        <authorList>
            <person name="Parent-Michaud M."/>
            <person name="Dufresne P.J."/>
            <person name="Fournier E."/>
            <person name="Martineau C."/>
            <person name="Moreira S."/>
            <person name="Perkins V."/>
            <person name="De Repentigny L."/>
            <person name="Dufresne S.F."/>
        </authorList>
    </citation>
    <scope>NUCLEOTIDE SEQUENCE [LARGE SCALE GENOMIC DNA]</scope>
    <source>
        <strain evidence="3">HMR AF 39</strain>
    </source>
</reference>
<evidence type="ECO:0000256" key="1">
    <source>
        <dbReference type="SAM" id="Coils"/>
    </source>
</evidence>
<organism evidence="3 4">
    <name type="scientific">Aspergillus thermomutatus</name>
    <name type="common">Neosartorya pseudofischeri</name>
    <dbReference type="NCBI Taxonomy" id="41047"/>
    <lineage>
        <taxon>Eukaryota</taxon>
        <taxon>Fungi</taxon>
        <taxon>Dikarya</taxon>
        <taxon>Ascomycota</taxon>
        <taxon>Pezizomycotina</taxon>
        <taxon>Eurotiomycetes</taxon>
        <taxon>Eurotiomycetidae</taxon>
        <taxon>Eurotiales</taxon>
        <taxon>Aspergillaceae</taxon>
        <taxon>Aspergillus</taxon>
        <taxon>Aspergillus subgen. Fumigati</taxon>
    </lineage>
</organism>
<feature type="compositionally biased region" description="Polar residues" evidence="2">
    <location>
        <begin position="60"/>
        <end position="82"/>
    </location>
</feature>
<evidence type="ECO:0000256" key="2">
    <source>
        <dbReference type="SAM" id="MobiDB-lite"/>
    </source>
</evidence>
<dbReference type="PANTHER" id="PTHR42041:SF1">
    <property type="entry name" value="DNA ENDONUCLEASE ACTIVATOR CTP1 C-TERMINAL DOMAIN-CONTAINING PROTEIN"/>
    <property type="match status" value="1"/>
</dbReference>
<protein>
    <submittedName>
        <fullName evidence="3">Uncharacterized protein</fullName>
    </submittedName>
</protein>
<feature type="compositionally biased region" description="Polar residues" evidence="2">
    <location>
        <begin position="298"/>
        <end position="307"/>
    </location>
</feature>
<dbReference type="AlphaFoldDB" id="A0A397HSP6"/>
<dbReference type="OrthoDB" id="4495335at2759"/>
<accession>A0A397HSP6</accession>
<evidence type="ECO:0000313" key="4">
    <source>
        <dbReference type="Proteomes" id="UP000215305"/>
    </source>
</evidence>
<feature type="compositionally biased region" description="Polar residues" evidence="2">
    <location>
        <begin position="563"/>
        <end position="576"/>
    </location>
</feature>
<dbReference type="Proteomes" id="UP000215305">
    <property type="component" value="Unassembled WGS sequence"/>
</dbReference>
<feature type="compositionally biased region" description="Low complexity" evidence="2">
    <location>
        <begin position="23"/>
        <end position="34"/>
    </location>
</feature>
<dbReference type="STRING" id="41047.A0A397HSP6"/>
<proteinExistence type="predicted"/>
<dbReference type="RefSeq" id="XP_026617556.1">
    <property type="nucleotide sequence ID" value="XM_026761926.1"/>
</dbReference>
<feature type="compositionally biased region" description="Polar residues" evidence="2">
    <location>
        <begin position="267"/>
        <end position="280"/>
    </location>
</feature>
<dbReference type="GeneID" id="38130281"/>
<keyword evidence="1" id="KW-0175">Coiled coil</keyword>
<dbReference type="VEuPathDB" id="FungiDB:CDV56_108307"/>
<name>A0A397HSP6_ASPTH</name>
<feature type="region of interest" description="Disordered" evidence="2">
    <location>
        <begin position="1"/>
        <end position="34"/>
    </location>
</feature>
<evidence type="ECO:0000313" key="3">
    <source>
        <dbReference type="EMBL" id="RHZ64586.1"/>
    </source>
</evidence>
<feature type="region of interest" description="Disordered" evidence="2">
    <location>
        <begin position="388"/>
        <end position="455"/>
    </location>
</feature>
<dbReference type="PANTHER" id="PTHR42041">
    <property type="entry name" value="DNA ENDONUCLEASE ACTIVATOR CTP1 C-TERMINAL DOMAIN-CONTAINING PROTEIN"/>
    <property type="match status" value="1"/>
</dbReference>
<feature type="coiled-coil region" evidence="1">
    <location>
        <begin position="90"/>
        <end position="235"/>
    </location>
</feature>
<sequence length="622" mass="69087">MDSPILSSPTKILHPLSPERMNQQIIPSSPSRQSDILDIQQRKKTRGMSDVQARVAFLNNLSRGNSPANTPQPSTSSGTSAALQRAVLGREEAESALASVSAQLSEAQSRERRISERLESLLEELQAAKERQAHERSVFEKEIRKARKEAFRAGSALVKLQEELKHARSETKGLKEEVLCERAAKEQAKQEAFERAYALAGLTEELEVLKGRLRNVEANRRSDSLEARAKEMGHENIGRLSLAEGDLAFMLTPTPRRPKRPAEDSTHSPLVKSTDQTPAQDTPPKRLRLSDVTPRQGDPNTLSANTQQEIIDDLEETLKHERKMRLDAEDMIEFLRMECEFKRCSCRLAEEEETNQVHAPTCEDVVTKDKVQSIIEEECHDIRGPQAQACQPRSHFDNPLRGSGPTDHARRQEEPEELLITFSPVTGTFKSVPSPVRSPPKQPQGKALSGLESSVSRDNLSAQQLLVSPFEEKHVNWHEPSFEPMVQVKEEDSVQPFAPGLQPSPARIHVPWDSPSPRYSIEHGLNAPTGSDDSLTPHSVPLPGTSIDREQALAQIRARRGRTNTMKRSASANEATLRSGGMGVTPGRGAQRIPGVQSSAVRTDGDKAVRRDLSAPVRMFHR</sequence>
<dbReference type="EMBL" id="NKHU02000022">
    <property type="protein sequence ID" value="RHZ64586.1"/>
    <property type="molecule type" value="Genomic_DNA"/>
</dbReference>
<feature type="region of interest" description="Disordered" evidence="2">
    <location>
        <begin position="251"/>
        <end position="307"/>
    </location>
</feature>
<comment type="caution">
    <text evidence="3">The sequence shown here is derived from an EMBL/GenBank/DDBJ whole genome shotgun (WGS) entry which is preliminary data.</text>
</comment>
<feature type="region of interest" description="Disordered" evidence="2">
    <location>
        <begin position="561"/>
        <end position="608"/>
    </location>
</feature>
<feature type="region of interest" description="Disordered" evidence="2">
    <location>
        <begin position="60"/>
        <end position="83"/>
    </location>
</feature>
<feature type="compositionally biased region" description="Polar residues" evidence="2">
    <location>
        <begin position="1"/>
        <end position="10"/>
    </location>
</feature>
<keyword evidence="4" id="KW-1185">Reference proteome</keyword>
<gene>
    <name evidence="3" type="ORF">CDV56_108307</name>
</gene>